<name>A0A2Z7C2D0_9LAMI</name>
<dbReference type="GO" id="GO:0000407">
    <property type="term" value="C:phagophore assembly site"/>
    <property type="evidence" value="ECO:0007669"/>
    <property type="project" value="TreeGrafter"/>
</dbReference>
<dbReference type="PANTHER" id="PTHR13430">
    <property type="match status" value="1"/>
</dbReference>
<gene>
    <name evidence="4" type="ORF">F511_14051</name>
</gene>
<sequence>MDLHSYPRAEHGRFEQILNQFLLKSLHVILDSRVPASSPPSRSVEVRKSDKWFNLVLGDRPAAMESLSFWNRSLMEPMIIDVILVTETQNTLSDHDSLATLGPEMLTETVVERWVVQYEPLRSVAPQIVDASYKKTYKKSIVQLRTIYSMLRLLPAYKAFRKLCSVNRSCHFDINYKVYSFCSPFSREEERSMKKYNFTPVDAQQGRLSVSVIYREDLSDFNLDSGMSCRPEIITDYVGSPLTPPMRAFPSTSSVKGARATSFPIRVRDSTSASPFQRPHSWASGLHRDGYSQQYQAFDLSPPLNRSPYEYSISPTDVQSNRIQTQRLHAYHRSLSDDLLSPPLSSSPSPSPPAYFSAGNPIHTRMHSETAPVSIPHPMLGRSPRYLSPNLSDSSRHSLPPLSPRNTKYDPSPHGSPSGIRSIKKQDSLRAGELCSVPIHLGQKISRDAKEDSGRFSSLQSSNSSPRFGFSRSSSRLSFQDDFGDFDFSCPFIVDDVDSNDFQTSQNLDSANVSEVTSQSSSTVKKSQDVAVGALVHMLKTAPPLRQDSGHYTSYSSEVRPEKEVGTFSDFFKPRKTSDALEELKVYREMKDVLLSRSAARIAGRENTGT</sequence>
<dbReference type="InterPro" id="IPR040182">
    <property type="entry name" value="ATG13"/>
</dbReference>
<dbReference type="Proteomes" id="UP000250235">
    <property type="component" value="Unassembled WGS sequence"/>
</dbReference>
<dbReference type="GO" id="GO:0034727">
    <property type="term" value="P:piecemeal microautophagy of the nucleus"/>
    <property type="evidence" value="ECO:0007669"/>
    <property type="project" value="TreeGrafter"/>
</dbReference>
<dbReference type="InterPro" id="IPR018731">
    <property type="entry name" value="Atg13_N"/>
</dbReference>
<feature type="domain" description="Autophagy-related protein 13 N-terminal" evidence="3">
    <location>
        <begin position="19"/>
        <end position="218"/>
    </location>
</feature>
<dbReference type="GO" id="GO:0005829">
    <property type="term" value="C:cytosol"/>
    <property type="evidence" value="ECO:0007669"/>
    <property type="project" value="TreeGrafter"/>
</dbReference>
<dbReference type="Pfam" id="PF10033">
    <property type="entry name" value="ATG13"/>
    <property type="match status" value="1"/>
</dbReference>
<reference evidence="4 5" key="1">
    <citation type="journal article" date="2015" name="Proc. Natl. Acad. Sci. U.S.A.">
        <title>The resurrection genome of Boea hygrometrica: A blueprint for survival of dehydration.</title>
        <authorList>
            <person name="Xiao L."/>
            <person name="Yang G."/>
            <person name="Zhang L."/>
            <person name="Yang X."/>
            <person name="Zhao S."/>
            <person name="Ji Z."/>
            <person name="Zhou Q."/>
            <person name="Hu M."/>
            <person name="Wang Y."/>
            <person name="Chen M."/>
            <person name="Xu Y."/>
            <person name="Jin H."/>
            <person name="Xiao X."/>
            <person name="Hu G."/>
            <person name="Bao F."/>
            <person name="Hu Y."/>
            <person name="Wan P."/>
            <person name="Li L."/>
            <person name="Deng X."/>
            <person name="Kuang T."/>
            <person name="Xiang C."/>
            <person name="Zhu J.K."/>
            <person name="Oliver M.J."/>
            <person name="He Y."/>
        </authorList>
    </citation>
    <scope>NUCLEOTIDE SEQUENCE [LARGE SCALE GENOMIC DNA]</scope>
    <source>
        <strain evidence="5">cv. XS01</strain>
    </source>
</reference>
<keyword evidence="5" id="KW-1185">Reference proteome</keyword>
<feature type="compositionally biased region" description="Low complexity" evidence="2">
    <location>
        <begin position="338"/>
        <end position="348"/>
    </location>
</feature>
<feature type="compositionally biased region" description="Low complexity" evidence="2">
    <location>
        <begin position="391"/>
        <end position="400"/>
    </location>
</feature>
<keyword evidence="1" id="KW-0072">Autophagy</keyword>
<evidence type="ECO:0000259" key="3">
    <source>
        <dbReference type="Pfam" id="PF10033"/>
    </source>
</evidence>
<dbReference type="GO" id="GO:0000423">
    <property type="term" value="P:mitophagy"/>
    <property type="evidence" value="ECO:0007669"/>
    <property type="project" value="TreeGrafter"/>
</dbReference>
<protein>
    <submittedName>
        <fullName evidence="4">Autophagy-related protein 13</fullName>
    </submittedName>
</protein>
<feature type="region of interest" description="Disordered" evidence="2">
    <location>
        <begin position="338"/>
        <end position="427"/>
    </location>
</feature>
<dbReference type="GO" id="GO:0034497">
    <property type="term" value="P:protein localization to phagophore assembly site"/>
    <property type="evidence" value="ECO:0007669"/>
    <property type="project" value="TreeGrafter"/>
</dbReference>
<feature type="compositionally biased region" description="Low complexity" evidence="2">
    <location>
        <begin position="461"/>
        <end position="472"/>
    </location>
</feature>
<dbReference type="PANTHER" id="PTHR13430:SF4">
    <property type="entry name" value="AUTOPHAGY-RELATED PROTEIN 13"/>
    <property type="match status" value="1"/>
</dbReference>
<evidence type="ECO:0000256" key="1">
    <source>
        <dbReference type="ARBA" id="ARBA00023006"/>
    </source>
</evidence>
<dbReference type="EMBL" id="KQ999839">
    <property type="protein sequence ID" value="KZV41075.1"/>
    <property type="molecule type" value="Genomic_DNA"/>
</dbReference>
<feature type="region of interest" description="Disordered" evidence="2">
    <location>
        <begin position="451"/>
        <end position="472"/>
    </location>
</feature>
<accession>A0A2Z7C2D0</accession>
<evidence type="ECO:0000313" key="4">
    <source>
        <dbReference type="EMBL" id="KZV41075.1"/>
    </source>
</evidence>
<evidence type="ECO:0000313" key="5">
    <source>
        <dbReference type="Proteomes" id="UP000250235"/>
    </source>
</evidence>
<dbReference type="OrthoDB" id="70161at2759"/>
<evidence type="ECO:0000256" key="2">
    <source>
        <dbReference type="SAM" id="MobiDB-lite"/>
    </source>
</evidence>
<proteinExistence type="predicted"/>
<dbReference type="AlphaFoldDB" id="A0A2Z7C2D0"/>
<dbReference type="GO" id="GO:1990316">
    <property type="term" value="C:Atg1/ULK1 kinase complex"/>
    <property type="evidence" value="ECO:0007669"/>
    <property type="project" value="InterPro"/>
</dbReference>
<dbReference type="InterPro" id="IPR036570">
    <property type="entry name" value="HORMA_dom_sf"/>
</dbReference>
<organism evidence="4 5">
    <name type="scientific">Dorcoceras hygrometricum</name>
    <dbReference type="NCBI Taxonomy" id="472368"/>
    <lineage>
        <taxon>Eukaryota</taxon>
        <taxon>Viridiplantae</taxon>
        <taxon>Streptophyta</taxon>
        <taxon>Embryophyta</taxon>
        <taxon>Tracheophyta</taxon>
        <taxon>Spermatophyta</taxon>
        <taxon>Magnoliopsida</taxon>
        <taxon>eudicotyledons</taxon>
        <taxon>Gunneridae</taxon>
        <taxon>Pentapetalae</taxon>
        <taxon>asterids</taxon>
        <taxon>lamiids</taxon>
        <taxon>Lamiales</taxon>
        <taxon>Gesneriaceae</taxon>
        <taxon>Didymocarpoideae</taxon>
        <taxon>Trichosporeae</taxon>
        <taxon>Loxocarpinae</taxon>
        <taxon>Dorcoceras</taxon>
    </lineage>
</organism>
<dbReference type="Gene3D" id="3.30.900.10">
    <property type="entry name" value="HORMA domain"/>
    <property type="match status" value="1"/>
</dbReference>